<keyword evidence="4" id="KW-1185">Reference proteome</keyword>
<protein>
    <recommendedName>
        <fullName evidence="5">Carboxy-cis,cis-muconate cyclase</fullName>
    </recommendedName>
</protein>
<evidence type="ECO:0000313" key="4">
    <source>
        <dbReference type="Proteomes" id="UP001600888"/>
    </source>
</evidence>
<dbReference type="PANTHER" id="PTHR30344">
    <property type="entry name" value="6-PHOSPHOGLUCONOLACTONASE-RELATED"/>
    <property type="match status" value="1"/>
</dbReference>
<proteinExistence type="inferred from homology"/>
<evidence type="ECO:0008006" key="5">
    <source>
        <dbReference type="Google" id="ProtNLM"/>
    </source>
</evidence>
<accession>A0ABR4EAC5</accession>
<evidence type="ECO:0000313" key="3">
    <source>
        <dbReference type="EMBL" id="KAL2279372.1"/>
    </source>
</evidence>
<dbReference type="InterPro" id="IPR050282">
    <property type="entry name" value="Cycloisomerase_2"/>
</dbReference>
<sequence>MGNSAVSWAFLALLGTHFCTPVLSSVHTLYTSNFHNVSELYTLQFDDETLEFNVVDSTPADGPMVWLDFDHTRTILYGVSLETSNISSYNVLSNGSLSMAQVLDNSGSCPYGTGANAFVLASRQAPYSVYHGTWPGDDGACGVVHAVDESTGLLESPASQSWNLTAASGLHGLAWGNATDGTQLLYVADLTGDMIWTNAVDGDTGGVTVLGNVSVDSGWAPRHVAVHPSSKYLYATMQTPSLLVSYRLDEDTGLVGEEVFRASLIPEANSSTWWAADLAVSASGRYLWASARSMSTEYPGYISAYLLADDGAIIEQMFQVPTSTNGAEGNVVAPAPWSDEYMAATYYGSHVVTVWKMEQPTTNSSDGLTRYQTASEVVKVGPASGNVTGGCCGALLWSD</sequence>
<feature type="chain" id="PRO_5045163329" description="Carboxy-cis,cis-muconate cyclase" evidence="2">
    <location>
        <begin position="25"/>
        <end position="399"/>
    </location>
</feature>
<feature type="signal peptide" evidence="2">
    <location>
        <begin position="1"/>
        <end position="24"/>
    </location>
</feature>
<dbReference type="Gene3D" id="2.130.10.10">
    <property type="entry name" value="YVTN repeat-like/Quinoprotein amine dehydrogenase"/>
    <property type="match status" value="1"/>
</dbReference>
<dbReference type="InterPro" id="IPR015943">
    <property type="entry name" value="WD40/YVTN_repeat-like_dom_sf"/>
</dbReference>
<comment type="similarity">
    <text evidence="1">Belongs to the cycloisomerase 2 family.</text>
</comment>
<evidence type="ECO:0000256" key="1">
    <source>
        <dbReference type="ARBA" id="ARBA00005564"/>
    </source>
</evidence>
<comment type="caution">
    <text evidence="3">The sequence shown here is derived from an EMBL/GenBank/DDBJ whole genome shotgun (WGS) entry which is preliminary data.</text>
</comment>
<organism evidence="3 4">
    <name type="scientific">Diaporthe vaccinii</name>
    <dbReference type="NCBI Taxonomy" id="105482"/>
    <lineage>
        <taxon>Eukaryota</taxon>
        <taxon>Fungi</taxon>
        <taxon>Dikarya</taxon>
        <taxon>Ascomycota</taxon>
        <taxon>Pezizomycotina</taxon>
        <taxon>Sordariomycetes</taxon>
        <taxon>Sordariomycetidae</taxon>
        <taxon>Diaporthales</taxon>
        <taxon>Diaporthaceae</taxon>
        <taxon>Diaporthe</taxon>
        <taxon>Diaporthe eres species complex</taxon>
    </lineage>
</organism>
<keyword evidence="2" id="KW-0732">Signal</keyword>
<dbReference type="InterPro" id="IPR019405">
    <property type="entry name" value="Lactonase_7-beta_prop"/>
</dbReference>
<dbReference type="Proteomes" id="UP001600888">
    <property type="component" value="Unassembled WGS sequence"/>
</dbReference>
<dbReference type="PANTHER" id="PTHR30344:SF4">
    <property type="entry name" value="CYCLASE, PUTATIVE (AFU_ORTHOLOGUE AFUA_6G11580)-RELATED"/>
    <property type="match status" value="1"/>
</dbReference>
<name>A0ABR4EAC5_9PEZI</name>
<reference evidence="3 4" key="1">
    <citation type="submission" date="2024-03" db="EMBL/GenBank/DDBJ databases">
        <title>A high-quality draft genome sequence of Diaporthe vaccinii, a causative agent of upright dieback and viscid rot disease in cranberry plants.</title>
        <authorList>
            <person name="Sarrasin M."/>
            <person name="Lang B.F."/>
            <person name="Burger G."/>
        </authorList>
    </citation>
    <scope>NUCLEOTIDE SEQUENCE [LARGE SCALE GENOMIC DNA]</scope>
    <source>
        <strain evidence="3 4">IS7</strain>
    </source>
</reference>
<gene>
    <name evidence="3" type="ORF">FJTKL_13445</name>
</gene>
<dbReference type="Pfam" id="PF10282">
    <property type="entry name" value="Lactonase"/>
    <property type="match status" value="1"/>
</dbReference>
<dbReference type="EMBL" id="JBAWTH010000076">
    <property type="protein sequence ID" value="KAL2279372.1"/>
    <property type="molecule type" value="Genomic_DNA"/>
</dbReference>
<dbReference type="SUPFAM" id="SSF75011">
    <property type="entry name" value="3-carboxy-cis,cis-mucoante lactonizing enzyme"/>
    <property type="match status" value="1"/>
</dbReference>
<evidence type="ECO:0000256" key="2">
    <source>
        <dbReference type="SAM" id="SignalP"/>
    </source>
</evidence>